<proteinExistence type="predicted"/>
<evidence type="ECO:0000313" key="1">
    <source>
        <dbReference type="EMBL" id="PUB10275.1"/>
    </source>
</evidence>
<dbReference type="EMBL" id="QBUD01000020">
    <property type="protein sequence ID" value="PUB10275.1"/>
    <property type="molecule type" value="Genomic_DNA"/>
</dbReference>
<gene>
    <name evidence="1" type="ORF">C8N45_12037</name>
</gene>
<sequence length="47" mass="5175">MIGHFDPQWTQKTIISFHVNLGSDRPNSRAVIFGNAPIAKLALEIGL</sequence>
<accession>A0A2T6K6H7</accession>
<name>A0A2T6K6H7_9RHOB</name>
<dbReference type="AlphaFoldDB" id="A0A2T6K6H7"/>
<keyword evidence="2" id="KW-1185">Reference proteome</keyword>
<dbReference type="Proteomes" id="UP000244523">
    <property type="component" value="Unassembled WGS sequence"/>
</dbReference>
<evidence type="ECO:0000313" key="2">
    <source>
        <dbReference type="Proteomes" id="UP000244523"/>
    </source>
</evidence>
<organism evidence="1 2">
    <name type="scientific">Yoonia sediminilitoris</name>
    <dbReference type="NCBI Taxonomy" id="1286148"/>
    <lineage>
        <taxon>Bacteria</taxon>
        <taxon>Pseudomonadati</taxon>
        <taxon>Pseudomonadota</taxon>
        <taxon>Alphaproteobacteria</taxon>
        <taxon>Rhodobacterales</taxon>
        <taxon>Paracoccaceae</taxon>
        <taxon>Yoonia</taxon>
    </lineage>
</organism>
<protein>
    <submittedName>
        <fullName evidence="1">Uncharacterized protein</fullName>
    </submittedName>
</protein>
<reference evidence="1 2" key="1">
    <citation type="submission" date="2018-04" db="EMBL/GenBank/DDBJ databases">
        <title>Genomic Encyclopedia of Archaeal and Bacterial Type Strains, Phase II (KMG-II): from individual species to whole genera.</title>
        <authorList>
            <person name="Goeker M."/>
        </authorList>
    </citation>
    <scope>NUCLEOTIDE SEQUENCE [LARGE SCALE GENOMIC DNA]</scope>
    <source>
        <strain evidence="1 2">DSM 29955</strain>
    </source>
</reference>
<comment type="caution">
    <text evidence="1">The sequence shown here is derived from an EMBL/GenBank/DDBJ whole genome shotgun (WGS) entry which is preliminary data.</text>
</comment>